<evidence type="ECO:0000313" key="1">
    <source>
        <dbReference type="EMBL" id="JAP92114.1"/>
    </source>
</evidence>
<organism evidence="1">
    <name type="scientific">Trepomonas sp. PC1</name>
    <dbReference type="NCBI Taxonomy" id="1076344"/>
    <lineage>
        <taxon>Eukaryota</taxon>
        <taxon>Metamonada</taxon>
        <taxon>Diplomonadida</taxon>
        <taxon>Hexamitidae</taxon>
        <taxon>Hexamitinae</taxon>
        <taxon>Trepomonas</taxon>
    </lineage>
</organism>
<gene>
    <name evidence="1" type="ORF">TPC1_16047</name>
</gene>
<proteinExistence type="predicted"/>
<dbReference type="Gene3D" id="1.25.10.10">
    <property type="entry name" value="Leucine-rich Repeat Variant"/>
    <property type="match status" value="2"/>
</dbReference>
<feature type="non-terminal residue" evidence="1">
    <location>
        <position position="1"/>
    </location>
</feature>
<dbReference type="EMBL" id="GDID01004492">
    <property type="protein sequence ID" value="JAP92114.1"/>
    <property type="molecule type" value="Transcribed_RNA"/>
</dbReference>
<protein>
    <submittedName>
        <fullName evidence="1">Importin beta-3 subunit</fullName>
    </submittedName>
</protein>
<dbReference type="SUPFAM" id="SSF48371">
    <property type="entry name" value="ARM repeat"/>
    <property type="match status" value="2"/>
</dbReference>
<name>A0A146K849_9EUKA</name>
<dbReference type="InterPro" id="IPR016024">
    <property type="entry name" value="ARM-type_fold"/>
</dbReference>
<dbReference type="InterPro" id="IPR011989">
    <property type="entry name" value="ARM-like"/>
</dbReference>
<sequence length="959" mass="111037">FDFIEQGYQNTNIQIVRMTSYLASELCKASVSVIQHYRINMFEFLQQCLTNEDEETAQYALNALIQMVMNNQSDDKIIPEEVEQQILDAIPVKIVQFQDEQLILKSLKRVVAFLSLSHYQWEFDAKNMFHMVEHFCESESKELKHLSLLILQELMMQKHIKSSLLGAAIPFIKSAIFKEMMPDDTFYENWQVNHIINDENSHQMKIGSILKDLFSTLGKGIIFPMVSEYMDYTMQNLTDPRITTCCCLVISAISDVARDLIKKNEQLKIIETLCSIIQQSGELMSIQAAFCALEELISSFRTAFNKYHQQLMPIFMSSIQHNDQFILVQALDSLLQYTGDMKYALFFSYQAQLDEIIQFCIYHSEMPVQTIGLKFLTQYCEVLDSNDLVQKVQAHIQQVFKQFSSIVEVFQTDVEFNKIQTDFVQIVILMLSKAVMKLPEFFKEYVDQICQNITQIIVKSHQLKESAIMVSAIECLQIITPDFSAQITPYLQQLLTLFVQILQNSPLQKVTNLRAGLEEEIVYNESVAKEHQYILQLLSSTADIEPGVFSECFSELVELLSEYETNSEQLTYSWLMMVSQIPHIAGGLGLDVESVHLQVFDLFTKPLLNQQNKQNIMLTSLDSLQNAADSLFYYIKYYLLYAVPNQFQSLPGFMQKIFEILDFVFEKSLILATSQIEVVAEIDQGVEEQLACAQDVYQEFQEIMEQLGFCYIKMVELFKDEPDLSVLRQISEKATGFIKRDLNQSLNQFVYSQGADIFAKFASDLPKELVEQLFEPVLPVLFDILTKHHKQKIVSASAYYCFLEYLQKTNDQRVSGLLEIAKQTLEWSDEEEQLEVFNNVCSFMVLCGHVLQLGSDFWGSMLEYVQKMDDDDYEQIRVMKYLILQFDSLQDQETQVGFIQTICKFYFGSFHEQFQSEQIYAQQSKKIVQFLQQEKVIQVVKAFVETDEIMSKNAKHDGL</sequence>
<dbReference type="AlphaFoldDB" id="A0A146K849"/>
<reference evidence="1" key="1">
    <citation type="submission" date="2015-07" db="EMBL/GenBank/DDBJ databases">
        <title>Adaptation to a free-living lifestyle via gene acquisitions in the diplomonad Trepomonas sp. PC1.</title>
        <authorList>
            <person name="Xu F."/>
            <person name="Jerlstrom-Hultqvist J."/>
            <person name="Kolisko M."/>
            <person name="Simpson A.G.B."/>
            <person name="Roger A.J."/>
            <person name="Svard S.G."/>
            <person name="Andersson J.O."/>
        </authorList>
    </citation>
    <scope>NUCLEOTIDE SEQUENCE</scope>
    <source>
        <strain evidence="1">PC1</strain>
    </source>
</reference>
<accession>A0A146K849</accession>